<dbReference type="Pfam" id="PF13926">
    <property type="entry name" value="DUF4211"/>
    <property type="match status" value="1"/>
</dbReference>
<dbReference type="PANTHER" id="PTHR14689:SF0">
    <property type="entry name" value="COILED-COIL DOMAIN-CONTAINING PROTEIN 82"/>
    <property type="match status" value="1"/>
</dbReference>
<dbReference type="InterPro" id="IPR025451">
    <property type="entry name" value="DUF4211"/>
</dbReference>
<feature type="compositionally biased region" description="Basic and acidic residues" evidence="1">
    <location>
        <begin position="87"/>
        <end position="109"/>
    </location>
</feature>
<reference evidence="3" key="1">
    <citation type="journal article" date="2023" name="Mol. Phylogenet. Evol.">
        <title>Genome-scale phylogeny and comparative genomics of the fungal order Sordariales.</title>
        <authorList>
            <person name="Hensen N."/>
            <person name="Bonometti L."/>
            <person name="Westerberg I."/>
            <person name="Brannstrom I.O."/>
            <person name="Guillou S."/>
            <person name="Cros-Aarteil S."/>
            <person name="Calhoun S."/>
            <person name="Haridas S."/>
            <person name="Kuo A."/>
            <person name="Mondo S."/>
            <person name="Pangilinan J."/>
            <person name="Riley R."/>
            <person name="LaButti K."/>
            <person name="Andreopoulos B."/>
            <person name="Lipzen A."/>
            <person name="Chen C."/>
            <person name="Yan M."/>
            <person name="Daum C."/>
            <person name="Ng V."/>
            <person name="Clum A."/>
            <person name="Steindorff A."/>
            <person name="Ohm R.A."/>
            <person name="Martin F."/>
            <person name="Silar P."/>
            <person name="Natvig D.O."/>
            <person name="Lalanne C."/>
            <person name="Gautier V."/>
            <person name="Ament-Velasquez S.L."/>
            <person name="Kruys A."/>
            <person name="Hutchinson M.I."/>
            <person name="Powell A.J."/>
            <person name="Barry K."/>
            <person name="Miller A.N."/>
            <person name="Grigoriev I.V."/>
            <person name="Debuchy R."/>
            <person name="Gladieux P."/>
            <person name="Hiltunen Thoren M."/>
            <person name="Johannesson H."/>
        </authorList>
    </citation>
    <scope>NUCLEOTIDE SEQUENCE</scope>
    <source>
        <strain evidence="3">CBS 955.72</strain>
    </source>
</reference>
<feature type="compositionally biased region" description="Polar residues" evidence="1">
    <location>
        <begin position="54"/>
        <end position="63"/>
    </location>
</feature>
<feature type="region of interest" description="Disordered" evidence="1">
    <location>
        <begin position="50"/>
        <end position="124"/>
    </location>
</feature>
<evidence type="ECO:0000313" key="4">
    <source>
        <dbReference type="Proteomes" id="UP001275084"/>
    </source>
</evidence>
<organism evidence="3 4">
    <name type="scientific">Lasiosphaeria hispida</name>
    <dbReference type="NCBI Taxonomy" id="260671"/>
    <lineage>
        <taxon>Eukaryota</taxon>
        <taxon>Fungi</taxon>
        <taxon>Dikarya</taxon>
        <taxon>Ascomycota</taxon>
        <taxon>Pezizomycotina</taxon>
        <taxon>Sordariomycetes</taxon>
        <taxon>Sordariomycetidae</taxon>
        <taxon>Sordariales</taxon>
        <taxon>Lasiosphaeriaceae</taxon>
        <taxon>Lasiosphaeria</taxon>
    </lineage>
</organism>
<feature type="region of interest" description="Disordered" evidence="1">
    <location>
        <begin position="139"/>
        <end position="169"/>
    </location>
</feature>
<evidence type="ECO:0000259" key="2">
    <source>
        <dbReference type="Pfam" id="PF13926"/>
    </source>
</evidence>
<name>A0AAJ0MG28_9PEZI</name>
<feature type="domain" description="DUF4211" evidence="2">
    <location>
        <begin position="181"/>
        <end position="317"/>
    </location>
</feature>
<gene>
    <name evidence="3" type="ORF">B0T25DRAFT_449926</name>
</gene>
<evidence type="ECO:0000313" key="3">
    <source>
        <dbReference type="EMBL" id="KAK3357312.1"/>
    </source>
</evidence>
<reference evidence="3" key="2">
    <citation type="submission" date="2023-06" db="EMBL/GenBank/DDBJ databases">
        <authorList>
            <consortium name="Lawrence Berkeley National Laboratory"/>
            <person name="Haridas S."/>
            <person name="Hensen N."/>
            <person name="Bonometti L."/>
            <person name="Westerberg I."/>
            <person name="Brannstrom I.O."/>
            <person name="Guillou S."/>
            <person name="Cros-Aarteil S."/>
            <person name="Calhoun S."/>
            <person name="Kuo A."/>
            <person name="Mondo S."/>
            <person name="Pangilinan J."/>
            <person name="Riley R."/>
            <person name="Labutti K."/>
            <person name="Andreopoulos B."/>
            <person name="Lipzen A."/>
            <person name="Chen C."/>
            <person name="Yanf M."/>
            <person name="Daum C."/>
            <person name="Ng V."/>
            <person name="Clum A."/>
            <person name="Steindorff A."/>
            <person name="Ohm R."/>
            <person name="Martin F."/>
            <person name="Silar P."/>
            <person name="Natvig D."/>
            <person name="Lalanne C."/>
            <person name="Gautier V."/>
            <person name="Ament-Velasquez S.L."/>
            <person name="Kruys A."/>
            <person name="Hutchinson M.I."/>
            <person name="Powell A.J."/>
            <person name="Barry K."/>
            <person name="Miller A.N."/>
            <person name="Grigoriev I.V."/>
            <person name="Debuchy R."/>
            <person name="Gladieux P."/>
            <person name="Thoren M.H."/>
            <person name="Johannesson H."/>
        </authorList>
    </citation>
    <scope>NUCLEOTIDE SEQUENCE</scope>
    <source>
        <strain evidence="3">CBS 955.72</strain>
    </source>
</reference>
<accession>A0AAJ0MG28</accession>
<dbReference type="EMBL" id="JAUIQD010000003">
    <property type="protein sequence ID" value="KAK3357312.1"/>
    <property type="molecule type" value="Genomic_DNA"/>
</dbReference>
<sequence length="458" mass="51570">MSSNSSDDDKPLVTPTSANRRLNKRIIILDDSDVEEEQVFSPIKKRRLIRRQNAPVNVSNSDSGGDIVEVPPTIPSSAKRGARRHRTEKEKARELLRRKRAGEAIDKLESSSSSEGKVKPVYDTDSDSDFIALNEFEDDEEGAANSEEPPARKSKTATPKSKKMKFPVNSGDEALDTDLEDFIDDDGPIGVPEEALLDIPLQFTSHSHKPLKDHFRDVIEWLVQFKVNPGFSEKKHDLYRIAWQKLDDEVSGLAQSKFASSTWKKDFIMALRARPYLNNVELPKGDPNELQHCGACGRSGHPAKWAIMFSGSPYFKKAGVDKFLEPVEISSSDDENQGSKDEGEGEDEDGNIIPPESRRWFIGSVCNSNAETAHDLIHWKYALLDWVDVTLMTEGYMSPEQLAARNAMKPKAKYKLVDEIMEKWIKRGTVKALYGDFKENLEKARNKTTTGRFKGRGR</sequence>
<dbReference type="GO" id="GO:0005634">
    <property type="term" value="C:nucleus"/>
    <property type="evidence" value="ECO:0007669"/>
    <property type="project" value="TreeGrafter"/>
</dbReference>
<feature type="region of interest" description="Disordered" evidence="1">
    <location>
        <begin position="1"/>
        <end position="22"/>
    </location>
</feature>
<comment type="caution">
    <text evidence="3">The sequence shown here is derived from an EMBL/GenBank/DDBJ whole genome shotgun (WGS) entry which is preliminary data.</text>
</comment>
<dbReference type="PANTHER" id="PTHR14689">
    <property type="entry name" value="PHORBOL-ESTER_DAG-TYPE DOMAIN-CONTAINING PROTEIN"/>
    <property type="match status" value="1"/>
</dbReference>
<protein>
    <recommendedName>
        <fullName evidence="2">DUF4211 domain-containing protein</fullName>
    </recommendedName>
</protein>
<dbReference type="AlphaFoldDB" id="A0AAJ0MG28"/>
<feature type="region of interest" description="Disordered" evidence="1">
    <location>
        <begin position="327"/>
        <end position="353"/>
    </location>
</feature>
<dbReference type="Proteomes" id="UP001275084">
    <property type="component" value="Unassembled WGS sequence"/>
</dbReference>
<feature type="compositionally biased region" description="Basic residues" evidence="1">
    <location>
        <begin position="152"/>
        <end position="165"/>
    </location>
</feature>
<evidence type="ECO:0000256" key="1">
    <source>
        <dbReference type="SAM" id="MobiDB-lite"/>
    </source>
</evidence>
<keyword evidence="4" id="KW-1185">Reference proteome</keyword>
<proteinExistence type="predicted"/>